<dbReference type="EMBL" id="JBBMFI010000001">
    <property type="protein sequence ID" value="MEQ2564796.1"/>
    <property type="molecule type" value="Genomic_DNA"/>
</dbReference>
<accession>A0ABV1HRV2</accession>
<evidence type="ECO:0000313" key="4">
    <source>
        <dbReference type="Proteomes" id="UP001478133"/>
    </source>
</evidence>
<dbReference type="Gene3D" id="3.90.1010.20">
    <property type="match status" value="1"/>
</dbReference>
<evidence type="ECO:0000313" key="3">
    <source>
        <dbReference type="EMBL" id="MEQ2564796.1"/>
    </source>
</evidence>
<dbReference type="Pfam" id="PF04205">
    <property type="entry name" value="FMN_bind"/>
    <property type="match status" value="1"/>
</dbReference>
<dbReference type="Proteomes" id="UP001478133">
    <property type="component" value="Unassembled WGS sequence"/>
</dbReference>
<organism evidence="3 4">
    <name type="scientific">Ruminococcoides intestinihominis</name>
    <dbReference type="NCBI Taxonomy" id="3133161"/>
    <lineage>
        <taxon>Bacteria</taxon>
        <taxon>Bacillati</taxon>
        <taxon>Bacillota</taxon>
        <taxon>Clostridia</taxon>
        <taxon>Eubacteriales</taxon>
        <taxon>Oscillospiraceae</taxon>
        <taxon>Ruminococcoides</taxon>
    </lineage>
</organism>
<name>A0ABV1HRV2_9FIRM</name>
<reference evidence="3 4" key="1">
    <citation type="submission" date="2024-03" db="EMBL/GenBank/DDBJ databases">
        <title>Human intestinal bacterial collection.</title>
        <authorList>
            <person name="Pauvert C."/>
            <person name="Hitch T.C.A."/>
            <person name="Clavel T."/>
        </authorList>
    </citation>
    <scope>NUCLEOTIDE SEQUENCE [LARGE SCALE GENOMIC DNA]</scope>
    <source>
        <strain evidence="3 4">CLA-AP-H18</strain>
    </source>
</reference>
<proteinExistence type="predicted"/>
<keyword evidence="1" id="KW-1133">Transmembrane helix</keyword>
<evidence type="ECO:0000256" key="1">
    <source>
        <dbReference type="SAM" id="Phobius"/>
    </source>
</evidence>
<keyword evidence="1" id="KW-0472">Membrane</keyword>
<keyword evidence="4" id="KW-1185">Reference proteome</keyword>
<gene>
    <name evidence="3" type="ORF">ABFO16_00910</name>
</gene>
<comment type="caution">
    <text evidence="3">The sequence shown here is derived from an EMBL/GenBank/DDBJ whole genome shotgun (WGS) entry which is preliminary data.</text>
</comment>
<evidence type="ECO:0000259" key="2">
    <source>
        <dbReference type="SMART" id="SM00900"/>
    </source>
</evidence>
<feature type="domain" description="FMN-binding" evidence="2">
    <location>
        <begin position="91"/>
        <end position="165"/>
    </location>
</feature>
<sequence length="167" mass="18509">MNFWFKLFNFLLCVCVIVGYNFFVDINAKDNTIKELNTKVSSLEKQVEYDDNYIEDIKTKINKNNGKESKVEETTISSKYKDGTYDGEAKGFGGNIRVSLTVKNDIITEINVVSADKEDSSYLASAKNIINTMLDKQTTDVDTVSGATFSSTGIKNAATIALNKAVK</sequence>
<protein>
    <submittedName>
        <fullName evidence="3">FMN-binding protein</fullName>
    </submittedName>
</protein>
<keyword evidence="1" id="KW-0812">Transmembrane</keyword>
<dbReference type="SMART" id="SM00900">
    <property type="entry name" value="FMN_bind"/>
    <property type="match status" value="1"/>
</dbReference>
<dbReference type="RefSeq" id="WP_367286202.1">
    <property type="nucleotide sequence ID" value="NZ_JBBMEY010000001.1"/>
</dbReference>
<dbReference type="InterPro" id="IPR007329">
    <property type="entry name" value="FMN-bd"/>
</dbReference>
<feature type="transmembrane region" description="Helical" evidence="1">
    <location>
        <begin position="7"/>
        <end position="24"/>
    </location>
</feature>